<reference evidence="3" key="1">
    <citation type="submission" date="2022-03" db="EMBL/GenBank/DDBJ databases">
        <title>A functionally conserved STORR gene fusion in Papaver species that diverged 16.8 million years ago.</title>
        <authorList>
            <person name="Catania T."/>
        </authorList>
    </citation>
    <scope>NUCLEOTIDE SEQUENCE</scope>
    <source>
        <strain evidence="3">S-191538</strain>
    </source>
</reference>
<comment type="similarity">
    <text evidence="1">Belongs to the LEA type 1 family.</text>
</comment>
<gene>
    <name evidence="3" type="ORF">MKW94_008513</name>
</gene>
<proteinExistence type="inferred from homology"/>
<evidence type="ECO:0000256" key="1">
    <source>
        <dbReference type="ARBA" id="ARBA00010975"/>
    </source>
</evidence>
<keyword evidence="4" id="KW-1185">Reference proteome</keyword>
<evidence type="ECO:0000313" key="3">
    <source>
        <dbReference type="EMBL" id="MCL7022437.1"/>
    </source>
</evidence>
<dbReference type="AlphaFoldDB" id="A0AA41RPZ4"/>
<feature type="region of interest" description="Disordered" evidence="2">
    <location>
        <begin position="1"/>
        <end position="117"/>
    </location>
</feature>
<feature type="compositionally biased region" description="Low complexity" evidence="2">
    <location>
        <begin position="7"/>
        <end position="24"/>
    </location>
</feature>
<dbReference type="Pfam" id="PF03760">
    <property type="entry name" value="LEA_1"/>
    <property type="match status" value="1"/>
</dbReference>
<dbReference type="PANTHER" id="PTHR33493">
    <property type="entry name" value="LATE EMBRYOGENESIS ABUNDANT PROTEIN 6-RELATED"/>
    <property type="match status" value="1"/>
</dbReference>
<sequence>MQTGRNAAASAKEAASNVAASAISGLDKTKATGQEKGERMAAHDPIEKDMATKKKEEKIHEAEMNKEMTHDENEALKQERRPSASGVHKALEEERKQLGTGGAHTGTQRTGGTILGP</sequence>
<dbReference type="GO" id="GO:0009793">
    <property type="term" value="P:embryo development ending in seed dormancy"/>
    <property type="evidence" value="ECO:0007669"/>
    <property type="project" value="InterPro"/>
</dbReference>
<accession>A0AA41RPZ4</accession>
<dbReference type="Proteomes" id="UP001177140">
    <property type="component" value="Unassembled WGS sequence"/>
</dbReference>
<comment type="caution">
    <text evidence="3">The sequence shown here is derived from an EMBL/GenBank/DDBJ whole genome shotgun (WGS) entry which is preliminary data.</text>
</comment>
<evidence type="ECO:0000313" key="4">
    <source>
        <dbReference type="Proteomes" id="UP001177140"/>
    </source>
</evidence>
<evidence type="ECO:0000256" key="2">
    <source>
        <dbReference type="SAM" id="MobiDB-lite"/>
    </source>
</evidence>
<dbReference type="EMBL" id="JAJJMA010011041">
    <property type="protein sequence ID" value="MCL7022437.1"/>
    <property type="molecule type" value="Genomic_DNA"/>
</dbReference>
<dbReference type="InterPro" id="IPR005513">
    <property type="entry name" value="LEA_1"/>
</dbReference>
<dbReference type="PANTHER" id="PTHR33493:SF2">
    <property type="entry name" value="LATE EMBRYOGENESIS ABUNDANT PROTEIN 46"/>
    <property type="match status" value="1"/>
</dbReference>
<protein>
    <submittedName>
        <fullName evidence="3">Uncharacterized protein</fullName>
    </submittedName>
</protein>
<organism evidence="3 4">
    <name type="scientific">Papaver nudicaule</name>
    <name type="common">Iceland poppy</name>
    <dbReference type="NCBI Taxonomy" id="74823"/>
    <lineage>
        <taxon>Eukaryota</taxon>
        <taxon>Viridiplantae</taxon>
        <taxon>Streptophyta</taxon>
        <taxon>Embryophyta</taxon>
        <taxon>Tracheophyta</taxon>
        <taxon>Spermatophyta</taxon>
        <taxon>Magnoliopsida</taxon>
        <taxon>Ranunculales</taxon>
        <taxon>Papaveraceae</taxon>
        <taxon>Papaveroideae</taxon>
        <taxon>Papaver</taxon>
    </lineage>
</organism>
<feature type="compositionally biased region" description="Basic and acidic residues" evidence="2">
    <location>
        <begin position="27"/>
        <end position="82"/>
    </location>
</feature>
<name>A0AA41RPZ4_PAPNU</name>